<dbReference type="KEGG" id="phb:HYN04_06320"/>
<feature type="transmembrane region" description="Helical" evidence="12">
    <location>
        <begin position="161"/>
        <end position="183"/>
    </location>
</feature>
<evidence type="ECO:0000256" key="10">
    <source>
        <dbReference type="ARBA" id="ARBA00044501"/>
    </source>
</evidence>
<evidence type="ECO:0000256" key="4">
    <source>
        <dbReference type="ARBA" id="ARBA00022723"/>
    </source>
</evidence>
<dbReference type="UniPathway" id="UPA00269">
    <property type="reaction ID" value="UER00713"/>
</dbReference>
<organism evidence="13 14">
    <name type="scientific">Phenylobacterium parvum</name>
    <dbReference type="NCBI Taxonomy" id="2201350"/>
    <lineage>
        <taxon>Bacteria</taxon>
        <taxon>Pseudomonadati</taxon>
        <taxon>Pseudomonadota</taxon>
        <taxon>Alphaproteobacteria</taxon>
        <taxon>Caulobacterales</taxon>
        <taxon>Caulobacteraceae</taxon>
        <taxon>Phenylobacterium</taxon>
    </lineage>
</organism>
<dbReference type="GO" id="GO:0005886">
    <property type="term" value="C:plasma membrane"/>
    <property type="evidence" value="ECO:0007669"/>
    <property type="project" value="UniProtKB-SubCell"/>
</dbReference>
<feature type="transmembrane region" description="Helical" evidence="12">
    <location>
        <begin position="12"/>
        <end position="33"/>
    </location>
</feature>
<dbReference type="OrthoDB" id="9793156at2"/>
<keyword evidence="6 12" id="KW-0560">Oxidoreductase</keyword>
<keyword evidence="9 12" id="KW-0472">Membrane</keyword>
<dbReference type="GO" id="GO:0120547">
    <property type="term" value="F:heme A synthase activity"/>
    <property type="evidence" value="ECO:0007669"/>
    <property type="project" value="UniProtKB-EC"/>
</dbReference>
<evidence type="ECO:0000313" key="14">
    <source>
        <dbReference type="Proteomes" id="UP000247763"/>
    </source>
</evidence>
<dbReference type="GO" id="GO:0046872">
    <property type="term" value="F:metal ion binding"/>
    <property type="evidence" value="ECO:0007669"/>
    <property type="project" value="UniProtKB-KW"/>
</dbReference>
<feature type="transmembrane region" description="Helical" evidence="12">
    <location>
        <begin position="320"/>
        <end position="340"/>
    </location>
</feature>
<evidence type="ECO:0000256" key="12">
    <source>
        <dbReference type="HAMAP-Rule" id="MF_01665"/>
    </source>
</evidence>
<feature type="binding site" description="axial binding residue" evidence="12">
    <location>
        <position position="260"/>
    </location>
    <ligand>
        <name>heme</name>
        <dbReference type="ChEBI" id="CHEBI:30413"/>
    </ligand>
    <ligandPart>
        <name>Fe</name>
        <dbReference type="ChEBI" id="CHEBI:18248"/>
    </ligandPart>
</feature>
<evidence type="ECO:0000256" key="11">
    <source>
        <dbReference type="ARBA" id="ARBA00048044"/>
    </source>
</evidence>
<keyword evidence="7 12" id="KW-0408">Iron</keyword>
<keyword evidence="12" id="KW-1003">Cell membrane</keyword>
<comment type="cofactor">
    <cofactor evidence="1 12">
        <name>heme b</name>
        <dbReference type="ChEBI" id="CHEBI:60344"/>
    </cofactor>
</comment>
<evidence type="ECO:0000256" key="1">
    <source>
        <dbReference type="ARBA" id="ARBA00001970"/>
    </source>
</evidence>
<dbReference type="PANTHER" id="PTHR23289:SF2">
    <property type="entry name" value="CYTOCHROME C OXIDASE ASSEMBLY PROTEIN COX15 HOMOLOG"/>
    <property type="match status" value="1"/>
</dbReference>
<comment type="subcellular location">
    <subcellularLocation>
        <location evidence="12">Cell membrane</location>
        <topology evidence="12">Multi-pass membrane protein</topology>
    </subcellularLocation>
    <subcellularLocation>
        <location evidence="2">Membrane</location>
        <topology evidence="2">Multi-pass membrane protein</topology>
    </subcellularLocation>
</comment>
<accession>A0A2Z3HQ90</accession>
<gene>
    <name evidence="12" type="primary">ctaA</name>
    <name evidence="13" type="ORF">HYN04_06320</name>
</gene>
<comment type="function">
    <text evidence="12">Catalyzes the conversion of heme O to heme A by two successive hydroxylations of the methyl group at C8. The first hydroxylation forms heme I, the second hydroxylation results in an unstable dihydroxymethyl group, which spontaneously dehydrates, resulting in the formyl group of heme A.</text>
</comment>
<dbReference type="EC" id="1.17.99.9" evidence="12"/>
<reference evidence="14" key="1">
    <citation type="submission" date="2018-05" db="EMBL/GenBank/DDBJ databases">
        <title>Genome sequencing of Phenylobacterium sp. HYN0004.</title>
        <authorList>
            <person name="Yi H."/>
            <person name="Baek C."/>
        </authorList>
    </citation>
    <scope>NUCLEOTIDE SEQUENCE [LARGE SCALE GENOMIC DNA]</scope>
    <source>
        <strain evidence="14">HYN0004</strain>
    </source>
</reference>
<dbReference type="GO" id="GO:0006784">
    <property type="term" value="P:heme A biosynthetic process"/>
    <property type="evidence" value="ECO:0007669"/>
    <property type="project" value="UniProtKB-UniRule"/>
</dbReference>
<evidence type="ECO:0000256" key="6">
    <source>
        <dbReference type="ARBA" id="ARBA00023002"/>
    </source>
</evidence>
<feature type="transmembrane region" description="Helical" evidence="12">
    <location>
        <begin position="195"/>
        <end position="217"/>
    </location>
</feature>
<comment type="pathway">
    <text evidence="10 12">Porphyrin-containing compound metabolism; heme A biosynthesis; heme A from heme O: step 1/1.</text>
</comment>
<evidence type="ECO:0000256" key="9">
    <source>
        <dbReference type="ARBA" id="ARBA00023136"/>
    </source>
</evidence>
<feature type="transmembrane region" description="Helical" evidence="12">
    <location>
        <begin position="128"/>
        <end position="146"/>
    </location>
</feature>
<dbReference type="Proteomes" id="UP000247763">
    <property type="component" value="Chromosome"/>
</dbReference>
<dbReference type="AlphaFoldDB" id="A0A2Z3HQ90"/>
<evidence type="ECO:0000256" key="8">
    <source>
        <dbReference type="ARBA" id="ARBA00023133"/>
    </source>
</evidence>
<keyword evidence="8 12" id="KW-0350">Heme biosynthesis</keyword>
<dbReference type="RefSeq" id="WP_110449979.1">
    <property type="nucleotide sequence ID" value="NZ_CP029479.1"/>
</dbReference>
<feature type="transmembrane region" description="Helical" evidence="12">
    <location>
        <begin position="291"/>
        <end position="314"/>
    </location>
</feature>
<keyword evidence="4 12" id="KW-0479">Metal-binding</keyword>
<dbReference type="PANTHER" id="PTHR23289">
    <property type="entry name" value="CYTOCHROME C OXIDASE ASSEMBLY PROTEIN COX15"/>
    <property type="match status" value="1"/>
</dbReference>
<keyword evidence="14" id="KW-1185">Reference proteome</keyword>
<protein>
    <recommendedName>
        <fullName evidence="12">Heme A synthase</fullName>
        <shortName evidence="12">HAS</shortName>
        <ecNumber evidence="12">1.17.99.9</ecNumber>
    </recommendedName>
    <alternativeName>
        <fullName evidence="12">Cytochrome aa3-controlling protein</fullName>
    </alternativeName>
</protein>
<comment type="catalytic activity">
    <reaction evidence="11">
        <text>Fe(II)-heme o + 2 A + H2O = Fe(II)-heme a + 2 AH2</text>
        <dbReference type="Rhea" id="RHEA:63388"/>
        <dbReference type="ChEBI" id="CHEBI:13193"/>
        <dbReference type="ChEBI" id="CHEBI:15377"/>
        <dbReference type="ChEBI" id="CHEBI:17499"/>
        <dbReference type="ChEBI" id="CHEBI:60530"/>
        <dbReference type="ChEBI" id="CHEBI:61715"/>
        <dbReference type="EC" id="1.17.99.9"/>
    </reaction>
    <physiologicalReaction direction="left-to-right" evidence="11">
        <dbReference type="Rhea" id="RHEA:63389"/>
    </physiologicalReaction>
</comment>
<name>A0A2Z3HQ90_9CAUL</name>
<keyword evidence="5 12" id="KW-1133">Transmembrane helix</keyword>
<dbReference type="InterPro" id="IPR003780">
    <property type="entry name" value="COX15/CtaA_fam"/>
</dbReference>
<dbReference type="HAMAP" id="MF_01665">
    <property type="entry name" value="HemeA_synth_type2"/>
    <property type="match status" value="1"/>
</dbReference>
<evidence type="ECO:0000313" key="13">
    <source>
        <dbReference type="EMBL" id="AWM77412.1"/>
    </source>
</evidence>
<evidence type="ECO:0000256" key="7">
    <source>
        <dbReference type="ARBA" id="ARBA00023004"/>
    </source>
</evidence>
<dbReference type="GO" id="GO:0016653">
    <property type="term" value="F:oxidoreductase activity, acting on NAD(P)H, heme protein as acceptor"/>
    <property type="evidence" value="ECO:0007669"/>
    <property type="project" value="TreeGrafter"/>
</dbReference>
<dbReference type="InterPro" id="IPR023754">
    <property type="entry name" value="HemeA_Synthase_type2"/>
</dbReference>
<dbReference type="EMBL" id="CP029479">
    <property type="protein sequence ID" value="AWM77412.1"/>
    <property type="molecule type" value="Genomic_DNA"/>
</dbReference>
<feature type="transmembrane region" description="Helical" evidence="12">
    <location>
        <begin position="98"/>
        <end position="116"/>
    </location>
</feature>
<sequence length="343" mass="37467">MNALTPPDRSRPVAIWLFCVAALVLAMVIVGGATRLTGSGLSITEWRPVTGALPPLSDAHWAQEFQKYREIPQYQQVNRGMSLEAFKFIYWWEWGHRFLGRLVGLVFALPFAVFLFRRQIPQRLVGRCWALFALGGLQGAIGWWMVASGLSERVSVAPERLMTHLGMAFFLLAALFWTGLEAWNGPSRRHARGAWPRLALGLAVLVYFQILLGALVAGNDAGYVLTDWPLMGGRWFPEDYAGPGVWATLAHSIPAVQFNHRIGAYVLCACAVALVFACVRSMRAPVGVRRVGLALGLSIFCQAGLGIWTLVSATPLSLGLAHQAAAAGVLGLATAFLWTARRA</sequence>
<proteinExistence type="inferred from homology"/>
<evidence type="ECO:0000256" key="3">
    <source>
        <dbReference type="ARBA" id="ARBA00022692"/>
    </source>
</evidence>
<dbReference type="Pfam" id="PF02628">
    <property type="entry name" value="COX15-CtaA"/>
    <property type="match status" value="1"/>
</dbReference>
<feature type="transmembrane region" description="Helical" evidence="12">
    <location>
        <begin position="262"/>
        <end position="279"/>
    </location>
</feature>
<comment type="similarity">
    <text evidence="12">Belongs to the COX15/CtaA family. Type 2 subfamily.</text>
</comment>
<evidence type="ECO:0000256" key="5">
    <source>
        <dbReference type="ARBA" id="ARBA00022989"/>
    </source>
</evidence>
<keyword evidence="3 12" id="KW-0812">Transmembrane</keyword>
<evidence type="ECO:0000256" key="2">
    <source>
        <dbReference type="ARBA" id="ARBA00004141"/>
    </source>
</evidence>
<comment type="subunit">
    <text evidence="12">Interacts with CtaB.</text>
</comment>
<feature type="binding site" description="axial binding residue" evidence="12">
    <location>
        <position position="322"/>
    </location>
    <ligand>
        <name>heme</name>
        <dbReference type="ChEBI" id="CHEBI:30413"/>
    </ligand>
    <ligandPart>
        <name>Fe</name>
        <dbReference type="ChEBI" id="CHEBI:18248"/>
    </ligandPart>
</feature>